<proteinExistence type="predicted"/>
<accession>G5JDT8</accession>
<name>G5JDT8_CROWT</name>
<reference evidence="1 2" key="1">
    <citation type="journal article" date="2011" name="Front. Microbiol.">
        <title>Two Strains of Crocosphaera watsonii with Highly Conserved Genomes are Distinguished by Strain-Specific Features.</title>
        <authorList>
            <person name="Bench S.R."/>
            <person name="Ilikchyan I.N."/>
            <person name="Tripp H.J."/>
            <person name="Zehr J.P."/>
        </authorList>
    </citation>
    <scope>NUCLEOTIDE SEQUENCE [LARGE SCALE GENOMIC DNA]</scope>
    <source>
        <strain evidence="1 2">WH 0003</strain>
    </source>
</reference>
<evidence type="ECO:0008006" key="3">
    <source>
        <dbReference type="Google" id="ProtNLM"/>
    </source>
</evidence>
<sequence length="35" mass="4245">MIILLLTGGTKKRQQKDIEQAKKLWLEYKQRQKDD</sequence>
<dbReference type="Proteomes" id="UP000003477">
    <property type="component" value="Unassembled WGS sequence"/>
</dbReference>
<comment type="caution">
    <text evidence="1">The sequence shown here is derived from an EMBL/GenBank/DDBJ whole genome shotgun (WGS) entry which is preliminary data.</text>
</comment>
<evidence type="ECO:0000313" key="1">
    <source>
        <dbReference type="EMBL" id="EHJ09646.1"/>
    </source>
</evidence>
<dbReference type="EMBL" id="AESD01000881">
    <property type="protein sequence ID" value="EHJ09646.1"/>
    <property type="molecule type" value="Genomic_DNA"/>
</dbReference>
<gene>
    <name evidence="1" type="ORF">CWATWH0003_5577</name>
</gene>
<evidence type="ECO:0000313" key="2">
    <source>
        <dbReference type="Proteomes" id="UP000003477"/>
    </source>
</evidence>
<organism evidence="1 2">
    <name type="scientific">Crocosphaera watsonii WH 0003</name>
    <dbReference type="NCBI Taxonomy" id="423471"/>
    <lineage>
        <taxon>Bacteria</taxon>
        <taxon>Bacillati</taxon>
        <taxon>Cyanobacteriota</taxon>
        <taxon>Cyanophyceae</taxon>
        <taxon>Oscillatoriophycideae</taxon>
        <taxon>Chroococcales</taxon>
        <taxon>Aphanothecaceae</taxon>
        <taxon>Crocosphaera</taxon>
    </lineage>
</organism>
<dbReference type="AlphaFoldDB" id="G5JDT8"/>
<protein>
    <recommendedName>
        <fullName evidence="3">Addiction module killer protein</fullName>
    </recommendedName>
</protein>